<dbReference type="GO" id="GO:0005975">
    <property type="term" value="P:carbohydrate metabolic process"/>
    <property type="evidence" value="ECO:0007669"/>
    <property type="project" value="InterPro"/>
</dbReference>
<keyword evidence="3" id="KW-0862">Zinc</keyword>
<accession>A0A497E301</accession>
<dbReference type="Gene3D" id="3.20.20.70">
    <property type="entry name" value="Aldolase class I"/>
    <property type="match status" value="1"/>
</dbReference>
<comment type="caution">
    <text evidence="4">The sequence shown here is derived from an EMBL/GenBank/DDBJ whole genome shotgun (WGS) entry which is preliminary data.</text>
</comment>
<dbReference type="SUPFAM" id="SSF51569">
    <property type="entry name" value="Aldolase"/>
    <property type="match status" value="1"/>
</dbReference>
<protein>
    <recommendedName>
        <fullName evidence="6">Class II fructose-bisphosphate aldolase</fullName>
    </recommendedName>
</protein>
<feature type="binding site" evidence="2">
    <location>
        <position position="199"/>
    </location>
    <ligand>
        <name>dihydroxyacetone phosphate</name>
        <dbReference type="ChEBI" id="CHEBI:57642"/>
    </ligand>
</feature>
<dbReference type="InterPro" id="IPR000771">
    <property type="entry name" value="FBA_II"/>
</dbReference>
<evidence type="ECO:0000256" key="1">
    <source>
        <dbReference type="PIRSR" id="PIRSR001359-1"/>
    </source>
</evidence>
<organism evidence="4 5">
    <name type="scientific">Aerophobetes bacterium</name>
    <dbReference type="NCBI Taxonomy" id="2030807"/>
    <lineage>
        <taxon>Bacteria</taxon>
        <taxon>Candidatus Aerophobota</taxon>
    </lineage>
</organism>
<name>A0A497E301_UNCAE</name>
<evidence type="ECO:0000313" key="4">
    <source>
        <dbReference type="EMBL" id="RLE08509.1"/>
    </source>
</evidence>
<evidence type="ECO:0008006" key="6">
    <source>
        <dbReference type="Google" id="ProtNLM"/>
    </source>
</evidence>
<keyword evidence="3" id="KW-0479">Metal-binding</keyword>
<comment type="cofactor">
    <cofactor evidence="3">
        <name>Zn(2+)</name>
        <dbReference type="ChEBI" id="CHEBI:29105"/>
    </cofactor>
    <text evidence="3">Binds 2 Zn(2+) ions per subunit. One is catalytic and the other provides a structural contribution.</text>
</comment>
<dbReference type="InterPro" id="IPR050246">
    <property type="entry name" value="Class_II_FBP_aldolase"/>
</dbReference>
<sequence length="303" mass="34250">MITEKTPIGEIMKRAYENGILIPAFNVAYLPMIKPIVDTLKRMHTFALVEVARPDVERFGAKSFQSVAEEYHKLADRNFSRLHLDHVPVIDEEGKRVDWKSLIKMGLDLEYDSVMIDGSRLPLEENIAVTREVVELAHRFGRPVEAELGAVFGHESGPLPPYEELFRSGKGFTDPQEAERFVKETKVDWLSIAIGNVHGAISGVAKDKKKVSARLNIKHLKRISQKVGIPLVLHGGSGIKREYVLEAIKNGISKMNIGTSIRQAYERSLSEKPDDIERAQENVALEVERLIKEYEVEGSWERL</sequence>
<feature type="binding site" evidence="2">
    <location>
        <begin position="235"/>
        <end position="237"/>
    </location>
    <ligand>
        <name>dihydroxyacetone phosphate</name>
        <dbReference type="ChEBI" id="CHEBI:57642"/>
    </ligand>
</feature>
<evidence type="ECO:0000256" key="3">
    <source>
        <dbReference type="PIRSR" id="PIRSR001359-3"/>
    </source>
</evidence>
<gene>
    <name evidence="4" type="ORF">DRJ00_06170</name>
</gene>
<dbReference type="GO" id="GO:0016832">
    <property type="term" value="F:aldehyde-lyase activity"/>
    <property type="evidence" value="ECO:0007669"/>
    <property type="project" value="InterPro"/>
</dbReference>
<dbReference type="GO" id="GO:0008270">
    <property type="term" value="F:zinc ion binding"/>
    <property type="evidence" value="ECO:0007669"/>
    <property type="project" value="InterPro"/>
</dbReference>
<feature type="binding site" evidence="3">
    <location>
        <position position="86"/>
    </location>
    <ligand>
        <name>Zn(2+)</name>
        <dbReference type="ChEBI" id="CHEBI:29105"/>
        <label>1</label>
        <note>catalytic</note>
    </ligand>
</feature>
<dbReference type="InterPro" id="IPR013785">
    <property type="entry name" value="Aldolase_TIM"/>
</dbReference>
<reference evidence="4 5" key="1">
    <citation type="submission" date="2018-06" db="EMBL/GenBank/DDBJ databases">
        <title>Extensive metabolic versatility and redundancy in microbially diverse, dynamic hydrothermal sediments.</title>
        <authorList>
            <person name="Dombrowski N."/>
            <person name="Teske A."/>
            <person name="Baker B.J."/>
        </authorList>
    </citation>
    <scope>NUCLEOTIDE SEQUENCE [LARGE SCALE GENOMIC DNA]</scope>
    <source>
        <strain evidence="4">B47_G16</strain>
    </source>
</reference>
<dbReference type="PIRSF" id="PIRSF001359">
    <property type="entry name" value="F_bP_aldolase_II"/>
    <property type="match status" value="1"/>
</dbReference>
<evidence type="ECO:0000256" key="2">
    <source>
        <dbReference type="PIRSR" id="PIRSR001359-2"/>
    </source>
</evidence>
<dbReference type="PANTHER" id="PTHR30304">
    <property type="entry name" value="D-TAGATOSE-1,6-BISPHOSPHATE ALDOLASE"/>
    <property type="match status" value="1"/>
</dbReference>
<dbReference type="PANTHER" id="PTHR30304:SF0">
    <property type="entry name" value="D-TAGATOSE-1,6-BISPHOSPHATE ALDOLASE SUBUNIT GATY-RELATED"/>
    <property type="match status" value="1"/>
</dbReference>
<feature type="binding site" evidence="3">
    <location>
        <position position="234"/>
    </location>
    <ligand>
        <name>Zn(2+)</name>
        <dbReference type="ChEBI" id="CHEBI:29105"/>
        <label>1</label>
        <note>catalytic</note>
    </ligand>
</feature>
<proteinExistence type="predicted"/>
<feature type="binding site" evidence="3">
    <location>
        <position position="117"/>
    </location>
    <ligand>
        <name>Zn(2+)</name>
        <dbReference type="ChEBI" id="CHEBI:29105"/>
        <label>2</label>
    </ligand>
</feature>
<dbReference type="Pfam" id="PF01116">
    <property type="entry name" value="F_bP_aldolase"/>
    <property type="match status" value="1"/>
</dbReference>
<dbReference type="Proteomes" id="UP000279422">
    <property type="component" value="Unassembled WGS sequence"/>
</dbReference>
<feature type="binding site" evidence="2">
    <location>
        <begin position="256"/>
        <end position="259"/>
    </location>
    <ligand>
        <name>dihydroxyacetone phosphate</name>
        <dbReference type="ChEBI" id="CHEBI:57642"/>
    </ligand>
</feature>
<feature type="binding site" evidence="3">
    <location>
        <position position="198"/>
    </location>
    <ligand>
        <name>Zn(2+)</name>
        <dbReference type="ChEBI" id="CHEBI:29105"/>
        <label>1</label>
        <note>catalytic</note>
    </ligand>
</feature>
<dbReference type="EMBL" id="QMPZ01000093">
    <property type="protein sequence ID" value="RLE08509.1"/>
    <property type="molecule type" value="Genomic_DNA"/>
</dbReference>
<feature type="binding site" evidence="3">
    <location>
        <position position="147"/>
    </location>
    <ligand>
        <name>Zn(2+)</name>
        <dbReference type="ChEBI" id="CHEBI:29105"/>
        <label>2</label>
    </ligand>
</feature>
<dbReference type="AlphaFoldDB" id="A0A497E301"/>
<evidence type="ECO:0000313" key="5">
    <source>
        <dbReference type="Proteomes" id="UP000279422"/>
    </source>
</evidence>
<feature type="active site" description="Proton donor" evidence="1">
    <location>
        <position position="85"/>
    </location>
</feature>